<evidence type="ECO:0000256" key="2">
    <source>
        <dbReference type="ARBA" id="ARBA00023125"/>
    </source>
</evidence>
<protein>
    <submittedName>
        <fullName evidence="6">LacI family transcriptional regulator</fullName>
    </submittedName>
</protein>
<dbReference type="Proteomes" id="UP000664701">
    <property type="component" value="Chromosome"/>
</dbReference>
<dbReference type="SUPFAM" id="SSF53822">
    <property type="entry name" value="Periplasmic binding protein-like I"/>
    <property type="match status" value="1"/>
</dbReference>
<evidence type="ECO:0000256" key="3">
    <source>
        <dbReference type="ARBA" id="ARBA00023163"/>
    </source>
</evidence>
<sequence>MRVTIKQIAEEANVSVTTVSNVINKRSHRVSKEKIALIENIIEKYNYIPNMNARSLVQSSSNLIGLLYFSAIDNADFVFSDPFTAEVLSGIEEQAKNHGYFVLVHNVNSAEDVKTIQRNWRFEGFIVVGVRVKEFLELNNVFDGPVVYIDTHLSKETLRELEQQTNRLFVNTNDYQASTLAVEHLIHYGHEKIAFLSFDYIVGEPSVIQERHQAYIDTLKKYHLTFKSHWIYNNSEFERIYQELAEFTAIVVTGDYLAAKLVKFLKNKNKRVMEQLSIIGFDDITFAELMDPALTTIRLNPGNKGAIAFHQLIGLAKQEEIKNQVLLLEGELISRDSVHKIK</sequence>
<name>A0ABZ2SK74_9ENTE</name>
<dbReference type="SUPFAM" id="SSF47413">
    <property type="entry name" value="lambda repressor-like DNA-binding domains"/>
    <property type="match status" value="1"/>
</dbReference>
<evidence type="ECO:0000313" key="7">
    <source>
        <dbReference type="Proteomes" id="UP000664701"/>
    </source>
</evidence>
<gene>
    <name evidence="6" type="ORF">DOK78_000879</name>
</gene>
<dbReference type="PANTHER" id="PTHR30146:SF24">
    <property type="entry name" value="XYLOSE OPERON REGULATORY PROTEIN"/>
    <property type="match status" value="1"/>
</dbReference>
<organism evidence="6 7">
    <name type="scientific">Candidatus Enterococcus lowellii</name>
    <dbReference type="NCBI Taxonomy" id="2230877"/>
    <lineage>
        <taxon>Bacteria</taxon>
        <taxon>Bacillati</taxon>
        <taxon>Bacillota</taxon>
        <taxon>Bacilli</taxon>
        <taxon>Lactobacillales</taxon>
        <taxon>Enterococcaceae</taxon>
        <taxon>Enterococcus</taxon>
    </lineage>
</organism>
<keyword evidence="1" id="KW-0805">Transcription regulation</keyword>
<dbReference type="InterPro" id="IPR028082">
    <property type="entry name" value="Peripla_BP_I"/>
</dbReference>
<dbReference type="PROSITE" id="PS50943">
    <property type="entry name" value="HTH_CROC1"/>
    <property type="match status" value="1"/>
</dbReference>
<dbReference type="EMBL" id="CP147251">
    <property type="protein sequence ID" value="WYJ76253.1"/>
    <property type="molecule type" value="Genomic_DNA"/>
</dbReference>
<dbReference type="Gene3D" id="1.10.260.40">
    <property type="entry name" value="lambda repressor-like DNA-binding domains"/>
    <property type="match status" value="1"/>
</dbReference>
<evidence type="ECO:0000256" key="1">
    <source>
        <dbReference type="ARBA" id="ARBA00023015"/>
    </source>
</evidence>
<dbReference type="SMART" id="SM00354">
    <property type="entry name" value="HTH_LACI"/>
    <property type="match status" value="1"/>
</dbReference>
<dbReference type="Pfam" id="PF13377">
    <property type="entry name" value="Peripla_BP_3"/>
    <property type="match status" value="1"/>
</dbReference>
<dbReference type="InterPro" id="IPR000843">
    <property type="entry name" value="HTH_LacI"/>
</dbReference>
<feature type="domain" description="HTH lacI-type" evidence="4">
    <location>
        <begin position="3"/>
        <end position="58"/>
    </location>
</feature>
<evidence type="ECO:0000259" key="5">
    <source>
        <dbReference type="PROSITE" id="PS50943"/>
    </source>
</evidence>
<dbReference type="CDD" id="cd01392">
    <property type="entry name" value="HTH_LacI"/>
    <property type="match status" value="1"/>
</dbReference>
<dbReference type="Pfam" id="PF00356">
    <property type="entry name" value="LacI"/>
    <property type="match status" value="1"/>
</dbReference>
<dbReference type="InterPro" id="IPR010982">
    <property type="entry name" value="Lambda_DNA-bd_dom_sf"/>
</dbReference>
<reference evidence="6 7" key="1">
    <citation type="submission" date="2024-03" db="EMBL/GenBank/DDBJ databases">
        <title>The Genome Sequence of Enterococcus sp. DIV2402.</title>
        <authorList>
            <consortium name="The Broad Institute Genomics Platform"/>
            <consortium name="The Broad Institute Microbial Omics Core"/>
            <consortium name="The Broad Institute Genomic Center for Infectious Diseases"/>
            <person name="Earl A."/>
            <person name="Manson A."/>
            <person name="Gilmore M."/>
            <person name="Schwartman J."/>
            <person name="Shea T."/>
            <person name="Abouelleil A."/>
            <person name="Cao P."/>
            <person name="Chapman S."/>
            <person name="Cusick C."/>
            <person name="Young S."/>
            <person name="Neafsey D."/>
            <person name="Nusbaum C."/>
            <person name="Birren B."/>
        </authorList>
    </citation>
    <scope>NUCLEOTIDE SEQUENCE [LARGE SCALE GENOMIC DNA]</scope>
    <source>
        <strain evidence="6 7">DIV2402</strain>
    </source>
</reference>
<proteinExistence type="predicted"/>
<accession>A0ABZ2SK74</accession>
<dbReference type="InterPro" id="IPR046335">
    <property type="entry name" value="LacI/GalR-like_sensor"/>
</dbReference>
<dbReference type="Gene3D" id="3.40.50.2300">
    <property type="match status" value="2"/>
</dbReference>
<keyword evidence="3" id="KW-0804">Transcription</keyword>
<keyword evidence="7" id="KW-1185">Reference proteome</keyword>
<dbReference type="CDD" id="cd06267">
    <property type="entry name" value="PBP1_LacI_sugar_binding-like"/>
    <property type="match status" value="1"/>
</dbReference>
<evidence type="ECO:0000259" key="4">
    <source>
        <dbReference type="PROSITE" id="PS50932"/>
    </source>
</evidence>
<dbReference type="PANTHER" id="PTHR30146">
    <property type="entry name" value="LACI-RELATED TRANSCRIPTIONAL REPRESSOR"/>
    <property type="match status" value="1"/>
</dbReference>
<dbReference type="PROSITE" id="PS50932">
    <property type="entry name" value="HTH_LACI_2"/>
    <property type="match status" value="1"/>
</dbReference>
<dbReference type="RefSeq" id="WP_207942484.1">
    <property type="nucleotide sequence ID" value="NZ_CP147251.1"/>
</dbReference>
<evidence type="ECO:0000313" key="6">
    <source>
        <dbReference type="EMBL" id="WYJ76253.1"/>
    </source>
</evidence>
<feature type="domain" description="HTH cro/C1-type" evidence="5">
    <location>
        <begin position="4"/>
        <end position="48"/>
    </location>
</feature>
<keyword evidence="2" id="KW-0238">DNA-binding</keyword>
<dbReference type="InterPro" id="IPR001387">
    <property type="entry name" value="Cro/C1-type_HTH"/>
</dbReference>